<reference evidence="2" key="2">
    <citation type="submission" date="2006-04" db="EMBL/GenBank/DDBJ databases">
        <authorList>
            <person name="Wang Q."/>
            <person name="Cheng J."/>
            <person name="Li Y."/>
            <person name="Huang M."/>
            <person name="Lun Y.Z."/>
            <person name="Zhang L.Y."/>
            <person name="Hong Y."/>
        </authorList>
    </citation>
    <scope>NUCLEOTIDE SEQUENCE</scope>
</reference>
<sequence>MLCPLPERHPSPAFPCFSGHPLVLSQSSFLQEALPDCSSWVRDPTSVSPQGSVHVHHSSGRLSRPCLFICPPHSIYWEFLKARAQSPPFPYPQFVAQNKQLLNILE</sequence>
<dbReference type="AlphaFoldDB" id="Q1ZZU4"/>
<gene>
    <name evidence="2" type="primary">HBEBP2BPB</name>
</gene>
<reference evidence="1" key="1">
    <citation type="submission" date="2006-02" db="EMBL/GenBank/DDBJ databases">
        <title>Screening and cloning of interaction protein 1 of HBV DNA polymerase-transactivated protein 1.</title>
        <authorList>
            <person name="Lun Y.Z."/>
            <person name="Cheng J."/>
            <person name="Guo J."/>
            <person name="Zhang L.Y."/>
            <person name="Zhao B.C."/>
        </authorList>
    </citation>
    <scope>NUCLEOTIDE SEQUENCE</scope>
</reference>
<evidence type="ECO:0000313" key="1">
    <source>
        <dbReference type="EMBL" id="ABD72915.1"/>
    </source>
</evidence>
<proteinExistence type="evidence at transcript level"/>
<protein>
    <submittedName>
        <fullName evidence="1">HBV DNAPTP1-binding protein 1</fullName>
    </submittedName>
    <submittedName>
        <fullName evidence="2">HBeAg-binding protein 2 binding protein B</fullName>
    </submittedName>
</protein>
<accession>Q1ZZU4</accession>
<name>Q1ZZU4_HUMAN</name>
<evidence type="ECO:0000313" key="2">
    <source>
        <dbReference type="EMBL" id="ABF54969.1"/>
    </source>
</evidence>
<dbReference type="EMBL" id="DQ414819">
    <property type="protein sequence ID" value="ABD72915.1"/>
    <property type="molecule type" value="mRNA"/>
</dbReference>
<organism evidence="1">
    <name type="scientific">Homo sapiens</name>
    <name type="common">Human</name>
    <dbReference type="NCBI Taxonomy" id="9606"/>
    <lineage>
        <taxon>Eukaryota</taxon>
        <taxon>Metazoa</taxon>
        <taxon>Chordata</taxon>
        <taxon>Craniata</taxon>
        <taxon>Vertebrata</taxon>
        <taxon>Euteleostomi</taxon>
        <taxon>Mammalia</taxon>
        <taxon>Eutheria</taxon>
        <taxon>Euarchontoglires</taxon>
        <taxon>Primates</taxon>
        <taxon>Haplorrhini</taxon>
        <taxon>Catarrhini</taxon>
        <taxon>Hominidae</taxon>
        <taxon>Homo</taxon>
    </lineage>
</organism>
<dbReference type="EMBL" id="DQ499598">
    <property type="protein sequence ID" value="ABF54969.1"/>
    <property type="molecule type" value="mRNA"/>
</dbReference>